<dbReference type="InterPro" id="IPR001763">
    <property type="entry name" value="Rhodanese-like_dom"/>
</dbReference>
<gene>
    <name evidence="2" type="ORF">ACFO3S_16425</name>
</gene>
<comment type="caution">
    <text evidence="2">The sequence shown here is derived from an EMBL/GenBank/DDBJ whole genome shotgun (WGS) entry which is preliminary data.</text>
</comment>
<evidence type="ECO:0000313" key="3">
    <source>
        <dbReference type="Proteomes" id="UP001596028"/>
    </source>
</evidence>
<organism evidence="2 3">
    <name type="scientific">Cohnella hongkongensis</name>
    <dbReference type="NCBI Taxonomy" id="178337"/>
    <lineage>
        <taxon>Bacteria</taxon>
        <taxon>Bacillati</taxon>
        <taxon>Bacillota</taxon>
        <taxon>Bacilli</taxon>
        <taxon>Bacillales</taxon>
        <taxon>Paenibacillaceae</taxon>
        <taxon>Cohnella</taxon>
    </lineage>
</organism>
<dbReference type="Gene3D" id="3.60.21.10">
    <property type="match status" value="1"/>
</dbReference>
<dbReference type="Proteomes" id="UP001596028">
    <property type="component" value="Unassembled WGS sequence"/>
</dbReference>
<dbReference type="RefSeq" id="WP_378098409.1">
    <property type="nucleotide sequence ID" value="NZ_JBHSEP010000012.1"/>
</dbReference>
<name>A0ABV9FDA9_9BACL</name>
<sequence length="271" mass="31495">MNIGVISDLHVDLNELEGDLPIEEALAEAVGERELDGLIVAGDISNEMNRSLAVLRWLKERCGIPVWFVPGNHDYWSKDNGIRDTWQIYRQYQAYEDCLSERPCELGNGWVVVGNSGWYDYTMGEPGHTFEDFEKMHAMDRTWQDSLYVNWGMSNRDIHRYFYSSLERELAAHEGKPIVMVTHMLGHPAFKVPMPHPLWSYFNAFLGSEEYAGLYRRYGVRYGIMGHVHYRKKHEYEGTELICACLGYRKEWRQTSAVQEIRDCLQTIALA</sequence>
<feature type="domain" description="Rhodanese" evidence="1">
    <location>
        <begin position="9"/>
        <end position="85"/>
    </location>
</feature>
<dbReference type="InterPro" id="IPR004843">
    <property type="entry name" value="Calcineurin-like_PHP"/>
</dbReference>
<evidence type="ECO:0000313" key="2">
    <source>
        <dbReference type="EMBL" id="MFC4599841.1"/>
    </source>
</evidence>
<evidence type="ECO:0000259" key="1">
    <source>
        <dbReference type="PROSITE" id="PS50206"/>
    </source>
</evidence>
<dbReference type="InterPro" id="IPR052963">
    <property type="entry name" value="Pantetheine_PDE"/>
</dbReference>
<dbReference type="SUPFAM" id="SSF56300">
    <property type="entry name" value="Metallo-dependent phosphatases"/>
    <property type="match status" value="1"/>
</dbReference>
<dbReference type="InterPro" id="IPR029052">
    <property type="entry name" value="Metallo-depent_PP-like"/>
</dbReference>
<dbReference type="PANTHER" id="PTHR36492">
    <property type="match status" value="1"/>
</dbReference>
<dbReference type="NCBIfam" id="TIGR03729">
    <property type="entry name" value="acc_ester"/>
    <property type="match status" value="1"/>
</dbReference>
<protein>
    <submittedName>
        <fullName evidence="2">Metallophosphoesterase</fullName>
    </submittedName>
</protein>
<dbReference type="EMBL" id="JBHSEP010000012">
    <property type="protein sequence ID" value="MFC4599841.1"/>
    <property type="molecule type" value="Genomic_DNA"/>
</dbReference>
<dbReference type="PANTHER" id="PTHR36492:SF2">
    <property type="entry name" value="[ACYL-CARRIER-PROTEIN] PHOSPHODIESTERASE PPTH"/>
    <property type="match status" value="1"/>
</dbReference>
<dbReference type="Pfam" id="PF00149">
    <property type="entry name" value="Metallophos"/>
    <property type="match status" value="1"/>
</dbReference>
<keyword evidence="3" id="KW-1185">Reference proteome</keyword>
<dbReference type="InterPro" id="IPR022302">
    <property type="entry name" value="Phosphoesterase_putative"/>
</dbReference>
<dbReference type="PROSITE" id="PS50206">
    <property type="entry name" value="RHODANESE_3"/>
    <property type="match status" value="1"/>
</dbReference>
<proteinExistence type="predicted"/>
<accession>A0ABV9FDA9</accession>
<reference evidence="3" key="1">
    <citation type="journal article" date="2019" name="Int. J. Syst. Evol. Microbiol.">
        <title>The Global Catalogue of Microorganisms (GCM) 10K type strain sequencing project: providing services to taxonomists for standard genome sequencing and annotation.</title>
        <authorList>
            <consortium name="The Broad Institute Genomics Platform"/>
            <consortium name="The Broad Institute Genome Sequencing Center for Infectious Disease"/>
            <person name="Wu L."/>
            <person name="Ma J."/>
        </authorList>
    </citation>
    <scope>NUCLEOTIDE SEQUENCE [LARGE SCALE GENOMIC DNA]</scope>
    <source>
        <strain evidence="3">CCUG 49571</strain>
    </source>
</reference>